<dbReference type="GO" id="GO:0005829">
    <property type="term" value="C:cytosol"/>
    <property type="evidence" value="ECO:0007669"/>
    <property type="project" value="TreeGrafter"/>
</dbReference>
<reference evidence="13 14" key="1">
    <citation type="submission" date="2015-11" db="EMBL/GenBank/DDBJ databases">
        <title>Draft WGS of Vibrio toranzoniae.</title>
        <authorList>
            <person name="Lasa A."/>
            <person name="Romalde J.L."/>
        </authorList>
    </citation>
    <scope>NUCLEOTIDE SEQUENCE [LARGE SCALE GENOMIC DNA]</scope>
    <source>
        <strain evidence="13 14">Vb 10.8</strain>
    </source>
</reference>
<comment type="cofactor">
    <cofactor evidence="10">
        <name>Zn(2+)</name>
        <dbReference type="ChEBI" id="CHEBI:29105"/>
    </cofactor>
    <text evidence="10">Binds 1 zinc ion per subunit.</text>
</comment>
<evidence type="ECO:0000256" key="5">
    <source>
        <dbReference type="ARBA" id="ARBA00022833"/>
    </source>
</evidence>
<dbReference type="PROSITE" id="PS00966">
    <property type="entry name" value="PMI_I_2"/>
    <property type="match status" value="1"/>
</dbReference>
<dbReference type="InterPro" id="IPR046457">
    <property type="entry name" value="PMI_typeI_cat"/>
</dbReference>
<evidence type="ECO:0000259" key="11">
    <source>
        <dbReference type="Pfam" id="PF20511"/>
    </source>
</evidence>
<dbReference type="NCBIfam" id="TIGR00218">
    <property type="entry name" value="manA"/>
    <property type="match status" value="1"/>
</dbReference>
<evidence type="ECO:0000256" key="4">
    <source>
        <dbReference type="ARBA" id="ARBA00022723"/>
    </source>
</evidence>
<evidence type="ECO:0000256" key="9">
    <source>
        <dbReference type="PIRSR" id="PIRSR001480-1"/>
    </source>
</evidence>
<comment type="caution">
    <text evidence="13">The sequence shown here is derived from an EMBL/GenBank/DDBJ whole genome shotgun (WGS) entry which is preliminary data.</text>
</comment>
<accession>A0A120DHI0</accession>
<sequence>MAIFKLKNHIQNYAWGSQTSMFDLFGFENIDNKPQAELWMGAHPRGCSMLEQLGVLLTDYIHQDANDILGTYTAQRYGQLPFLFKVLAAHTPLSIQVHPNKSNSERGFERESAQEIALDAINRNYKDPNHKPELVYALTHYKAMNGFRPIKHIIALFDELGLPALEYELSSLKKMPNSDGLQRFFTALMTFSGKKKLAILNELQGVFDRSHMSDRLQQALTYSKSFVEYYEGDIGILAPLILNVVELEPGEAMFLHSETPHAYVKGTALEIMASSDNVLRAGLTPKHIDVQELIANTRFESIRPEQLKLTPISIEGRLNFPVPVDDFAFDILNVEPIVKEQYARSAEILFCIDGEVKIWSGDMSLNLKPGESVFVPYSASWYKYEGRGLLARAYN</sequence>
<dbReference type="InterPro" id="IPR014710">
    <property type="entry name" value="RmlC-like_jellyroll"/>
</dbReference>
<evidence type="ECO:0000313" key="13">
    <source>
        <dbReference type="EMBL" id="KWU02508.1"/>
    </source>
</evidence>
<dbReference type="GeneID" id="300177229"/>
<evidence type="ECO:0000256" key="8">
    <source>
        <dbReference type="ARBA" id="ARBA00030762"/>
    </source>
</evidence>
<dbReference type="GO" id="GO:0005975">
    <property type="term" value="P:carbohydrate metabolic process"/>
    <property type="evidence" value="ECO:0007669"/>
    <property type="project" value="InterPro"/>
</dbReference>
<evidence type="ECO:0000259" key="12">
    <source>
        <dbReference type="Pfam" id="PF21621"/>
    </source>
</evidence>
<dbReference type="GO" id="GO:0009298">
    <property type="term" value="P:GDP-mannose biosynthetic process"/>
    <property type="evidence" value="ECO:0007669"/>
    <property type="project" value="InterPro"/>
</dbReference>
<dbReference type="Gene3D" id="1.10.441.10">
    <property type="entry name" value="Phosphomannose Isomerase, domain 2"/>
    <property type="match status" value="1"/>
</dbReference>
<feature type="active site" evidence="9">
    <location>
        <position position="280"/>
    </location>
</feature>
<organism evidence="13 14">
    <name type="scientific">Vibrio toranzoniae</name>
    <dbReference type="NCBI Taxonomy" id="1194427"/>
    <lineage>
        <taxon>Bacteria</taxon>
        <taxon>Pseudomonadati</taxon>
        <taxon>Pseudomonadota</taxon>
        <taxon>Gammaproteobacteria</taxon>
        <taxon>Vibrionales</taxon>
        <taxon>Vibrionaceae</taxon>
        <taxon>Vibrio</taxon>
    </lineage>
</organism>
<dbReference type="AlphaFoldDB" id="A0A120DHI0"/>
<dbReference type="InterPro" id="IPR018050">
    <property type="entry name" value="Pmannose_isomerase-type1_CS"/>
</dbReference>
<dbReference type="OrthoDB" id="9792649at2"/>
<dbReference type="InterPro" id="IPR049071">
    <property type="entry name" value="MPI_cupin_dom"/>
</dbReference>
<comment type="similarity">
    <text evidence="2">Belongs to the mannose-6-phosphate isomerase type 1 family.</text>
</comment>
<keyword evidence="4 10" id="KW-0479">Metal-binding</keyword>
<dbReference type="GO" id="GO:0008270">
    <property type="term" value="F:zinc ion binding"/>
    <property type="evidence" value="ECO:0007669"/>
    <property type="project" value="InterPro"/>
</dbReference>
<dbReference type="PROSITE" id="PS00965">
    <property type="entry name" value="PMI_I_1"/>
    <property type="match status" value="1"/>
</dbReference>
<protein>
    <recommendedName>
        <fullName evidence="3">mannose-6-phosphate isomerase</fullName>
        <ecNumber evidence="3">5.3.1.8</ecNumber>
    </recommendedName>
    <alternativeName>
        <fullName evidence="7">Phosphohexomutase</fullName>
    </alternativeName>
    <alternativeName>
        <fullName evidence="8">Phosphomannose isomerase</fullName>
    </alternativeName>
</protein>
<dbReference type="Pfam" id="PF20511">
    <property type="entry name" value="PMI_typeI_cat"/>
    <property type="match status" value="1"/>
</dbReference>
<feature type="binding site" evidence="10">
    <location>
        <position position="261"/>
    </location>
    <ligand>
        <name>Zn(2+)</name>
        <dbReference type="ChEBI" id="CHEBI:29105"/>
    </ligand>
</feature>
<gene>
    <name evidence="13" type="ORF">APQ14_00745</name>
</gene>
<name>A0A120DHI0_9VIBR</name>
<dbReference type="PANTHER" id="PTHR10309:SF0">
    <property type="entry name" value="MANNOSE-6-PHOSPHATE ISOMERASE"/>
    <property type="match status" value="1"/>
</dbReference>
<evidence type="ECO:0000256" key="1">
    <source>
        <dbReference type="ARBA" id="ARBA00000757"/>
    </source>
</evidence>
<keyword evidence="5 10" id="KW-0862">Zinc</keyword>
<dbReference type="InterPro" id="IPR011051">
    <property type="entry name" value="RmlC_Cupin_sf"/>
</dbReference>
<dbReference type="PRINTS" id="PR00714">
    <property type="entry name" value="MAN6PISMRASE"/>
</dbReference>
<comment type="catalytic activity">
    <reaction evidence="1">
        <text>D-mannose 6-phosphate = D-fructose 6-phosphate</text>
        <dbReference type="Rhea" id="RHEA:12356"/>
        <dbReference type="ChEBI" id="CHEBI:58735"/>
        <dbReference type="ChEBI" id="CHEBI:61527"/>
        <dbReference type="EC" id="5.3.1.8"/>
    </reaction>
</comment>
<feature type="domain" description="Phosphomannose isomerase type I catalytic" evidence="11">
    <location>
        <begin position="3"/>
        <end position="149"/>
    </location>
</feature>
<evidence type="ECO:0000256" key="2">
    <source>
        <dbReference type="ARBA" id="ARBA00010772"/>
    </source>
</evidence>
<dbReference type="SUPFAM" id="SSF51182">
    <property type="entry name" value="RmlC-like cupins"/>
    <property type="match status" value="1"/>
</dbReference>
<dbReference type="EC" id="5.3.1.8" evidence="3"/>
<dbReference type="InterPro" id="IPR001250">
    <property type="entry name" value="Man6P_Isoase-1"/>
</dbReference>
<dbReference type="PANTHER" id="PTHR10309">
    <property type="entry name" value="MANNOSE-6-PHOSPHATE ISOMERASE"/>
    <property type="match status" value="1"/>
</dbReference>
<dbReference type="PIRSF" id="PIRSF001480">
    <property type="entry name" value="Mannose-6-phosphate_isomerase"/>
    <property type="match status" value="1"/>
</dbReference>
<dbReference type="RefSeq" id="WP_060466979.1">
    <property type="nucleotide sequence ID" value="NZ_AP025514.1"/>
</dbReference>
<feature type="binding site" evidence="10">
    <location>
        <position position="98"/>
    </location>
    <ligand>
        <name>Zn(2+)</name>
        <dbReference type="ChEBI" id="CHEBI:29105"/>
    </ligand>
</feature>
<evidence type="ECO:0000256" key="10">
    <source>
        <dbReference type="PIRSR" id="PIRSR001480-2"/>
    </source>
</evidence>
<evidence type="ECO:0000256" key="6">
    <source>
        <dbReference type="ARBA" id="ARBA00023235"/>
    </source>
</evidence>
<dbReference type="Proteomes" id="UP000057389">
    <property type="component" value="Unassembled WGS sequence"/>
</dbReference>
<dbReference type="GO" id="GO:0004476">
    <property type="term" value="F:mannose-6-phosphate isomerase activity"/>
    <property type="evidence" value="ECO:0007669"/>
    <property type="project" value="UniProtKB-EC"/>
</dbReference>
<evidence type="ECO:0000256" key="7">
    <source>
        <dbReference type="ARBA" id="ARBA00029741"/>
    </source>
</evidence>
<feature type="domain" description="Mannose-6-phosphate isomerase cupin" evidence="12">
    <location>
        <begin position="318"/>
        <end position="395"/>
    </location>
</feature>
<dbReference type="Gene3D" id="2.60.120.10">
    <property type="entry name" value="Jelly Rolls"/>
    <property type="match status" value="2"/>
</dbReference>
<evidence type="ECO:0000313" key="14">
    <source>
        <dbReference type="Proteomes" id="UP000057389"/>
    </source>
</evidence>
<keyword evidence="6 13" id="KW-0413">Isomerase</keyword>
<dbReference type="CDD" id="cd07011">
    <property type="entry name" value="cupin_PMI_type_I_N"/>
    <property type="match status" value="1"/>
</dbReference>
<keyword evidence="14" id="KW-1185">Reference proteome</keyword>
<dbReference type="EMBL" id="LMXU01000002">
    <property type="protein sequence ID" value="KWU02508.1"/>
    <property type="molecule type" value="Genomic_DNA"/>
</dbReference>
<evidence type="ECO:0000256" key="3">
    <source>
        <dbReference type="ARBA" id="ARBA00011956"/>
    </source>
</evidence>
<feature type="binding site" evidence="10">
    <location>
        <position position="133"/>
    </location>
    <ligand>
        <name>Zn(2+)</name>
        <dbReference type="ChEBI" id="CHEBI:29105"/>
    </ligand>
</feature>
<dbReference type="Pfam" id="PF21621">
    <property type="entry name" value="MPI_cupin_dom"/>
    <property type="match status" value="1"/>
</dbReference>
<feature type="binding site" evidence="10">
    <location>
        <position position="96"/>
    </location>
    <ligand>
        <name>Zn(2+)</name>
        <dbReference type="ChEBI" id="CHEBI:29105"/>
    </ligand>
</feature>
<dbReference type="InterPro" id="IPR016305">
    <property type="entry name" value="Mannose-6-P_Isomerase"/>
</dbReference>
<proteinExistence type="inferred from homology"/>